<evidence type="ECO:0000313" key="1">
    <source>
        <dbReference type="EnsemblMetazoa" id="PPAI007651-PA"/>
    </source>
</evidence>
<dbReference type="EMBL" id="AJVK01061284">
    <property type="status" value="NOT_ANNOTATED_CDS"/>
    <property type="molecule type" value="Genomic_DNA"/>
</dbReference>
<dbReference type="PANTHER" id="PTHR34609:SF17">
    <property type="entry name" value="GEO08273P1-RELATED"/>
    <property type="match status" value="1"/>
</dbReference>
<dbReference type="VEuPathDB" id="VectorBase:PPAI007651"/>
<protein>
    <submittedName>
        <fullName evidence="1">Uncharacterized protein</fullName>
    </submittedName>
</protein>
<accession>A0A1B0DHL7</accession>
<dbReference type="InterPro" id="IPR053077">
    <property type="entry name" value="MARVEL_domain_protein_3"/>
</dbReference>
<dbReference type="InterPro" id="IPR031720">
    <property type="entry name" value="DUF4728"/>
</dbReference>
<keyword evidence="2" id="KW-1185">Reference proteome</keyword>
<sequence length="170" mass="19548">MSIFRFNKCCCIFELATGGIILGWLNLVMSIVNFVLCCVILSASDNVKQQSFSAGVYAVEFFFGILICIVTLLIVSDLLLIVGAMHKKALYIIPWLFNEFIFLLFNFIAIFLSSDFSYIMAMIAFFTFRLYLWLCVYSLYATLKEWPAVDQNNFTYSRKIFEPTLGYSNI</sequence>
<organism evidence="1 2">
    <name type="scientific">Phlebotomus papatasi</name>
    <name type="common">Sandfly</name>
    <dbReference type="NCBI Taxonomy" id="29031"/>
    <lineage>
        <taxon>Eukaryota</taxon>
        <taxon>Metazoa</taxon>
        <taxon>Ecdysozoa</taxon>
        <taxon>Arthropoda</taxon>
        <taxon>Hexapoda</taxon>
        <taxon>Insecta</taxon>
        <taxon>Pterygota</taxon>
        <taxon>Neoptera</taxon>
        <taxon>Endopterygota</taxon>
        <taxon>Diptera</taxon>
        <taxon>Nematocera</taxon>
        <taxon>Psychodoidea</taxon>
        <taxon>Psychodidae</taxon>
        <taxon>Phlebotomus</taxon>
        <taxon>Phlebotomus</taxon>
    </lineage>
</organism>
<evidence type="ECO:0000313" key="2">
    <source>
        <dbReference type="Proteomes" id="UP000092462"/>
    </source>
</evidence>
<dbReference type="AlphaFoldDB" id="A0A1B0DHL7"/>
<dbReference type="VEuPathDB" id="VectorBase:PPAPM1_011474"/>
<dbReference type="PANTHER" id="PTHR34609">
    <property type="entry name" value="GEO08273P1-RELATED"/>
    <property type="match status" value="1"/>
</dbReference>
<dbReference type="Pfam" id="PF15860">
    <property type="entry name" value="DUF4728"/>
    <property type="match status" value="1"/>
</dbReference>
<dbReference type="Proteomes" id="UP000092462">
    <property type="component" value="Unassembled WGS sequence"/>
</dbReference>
<reference evidence="1" key="1">
    <citation type="submission" date="2022-08" db="UniProtKB">
        <authorList>
            <consortium name="EnsemblMetazoa"/>
        </authorList>
    </citation>
    <scope>IDENTIFICATION</scope>
    <source>
        <strain evidence="1">Israel</strain>
    </source>
</reference>
<dbReference type="EnsemblMetazoa" id="PPAI007651-RA">
    <property type="protein sequence ID" value="PPAI007651-PA"/>
    <property type="gene ID" value="PPAI007651"/>
</dbReference>
<proteinExistence type="predicted"/>
<name>A0A1B0DHL7_PHLPP</name>